<evidence type="ECO:0000256" key="1">
    <source>
        <dbReference type="ARBA" id="ARBA00005189"/>
    </source>
</evidence>
<dbReference type="EC" id="2.3.2.30" evidence="7"/>
<evidence type="ECO:0000256" key="5">
    <source>
        <dbReference type="ARBA" id="ARBA00023315"/>
    </source>
</evidence>
<dbReference type="EMBL" id="SNZE01000001">
    <property type="protein sequence ID" value="TDR33113.1"/>
    <property type="molecule type" value="Genomic_DNA"/>
</dbReference>
<evidence type="ECO:0000256" key="4">
    <source>
        <dbReference type="ARBA" id="ARBA00023098"/>
    </source>
</evidence>
<dbReference type="Gene3D" id="3.40.630.30">
    <property type="match status" value="1"/>
</dbReference>
<keyword evidence="12" id="KW-1185">Reference proteome</keyword>
<proteinExistence type="inferred from homology"/>
<accession>A0A4R6YBU1</accession>
<dbReference type="Pfam" id="PF13444">
    <property type="entry name" value="Acetyltransf_5"/>
    <property type="match status" value="1"/>
</dbReference>
<dbReference type="InterPro" id="IPR016181">
    <property type="entry name" value="Acyl_CoA_acyltransferase"/>
</dbReference>
<keyword evidence="3 11" id="KW-0808">Transferase</keyword>
<keyword evidence="2" id="KW-0444">Lipid biosynthesis</keyword>
<gene>
    <name evidence="11" type="ORF">DFR44_101165</name>
</gene>
<keyword evidence="4" id="KW-0443">Lipid metabolism</keyword>
<name>A0A4R6YBU1_9BURK</name>
<comment type="caution">
    <text evidence="11">The sequence shown here is derived from an EMBL/GenBank/DDBJ whole genome shotgun (WGS) entry which is preliminary data.</text>
</comment>
<comment type="pathway">
    <text evidence="1">Lipid metabolism.</text>
</comment>
<comment type="similarity">
    <text evidence="6">Belongs to the acetyltransferase family. OlsB subfamily.</text>
</comment>
<dbReference type="GO" id="GO:0043810">
    <property type="term" value="F:ornithine-acyl [acyl carrier protein] N-acyltransferase activity"/>
    <property type="evidence" value="ECO:0007669"/>
    <property type="project" value="UniProtKB-EC"/>
</dbReference>
<reference evidence="11 12" key="1">
    <citation type="submission" date="2019-03" db="EMBL/GenBank/DDBJ databases">
        <title>Genomic Encyclopedia of Type Strains, Phase IV (KMG-IV): sequencing the most valuable type-strain genomes for metagenomic binning, comparative biology and taxonomic classification.</title>
        <authorList>
            <person name="Goeker M."/>
        </authorList>
    </citation>
    <scope>NUCLEOTIDE SEQUENCE [LARGE SCALE GENOMIC DNA]</scope>
    <source>
        <strain evidence="11 12">DSM 102852</strain>
    </source>
</reference>
<keyword evidence="5 11" id="KW-0012">Acyltransferase</keyword>
<dbReference type="GO" id="GO:0006629">
    <property type="term" value="P:lipid metabolic process"/>
    <property type="evidence" value="ECO:0007669"/>
    <property type="project" value="UniProtKB-KW"/>
</dbReference>
<evidence type="ECO:0000256" key="2">
    <source>
        <dbReference type="ARBA" id="ARBA00022516"/>
    </source>
</evidence>
<evidence type="ECO:0000256" key="6">
    <source>
        <dbReference type="ARBA" id="ARBA00038095"/>
    </source>
</evidence>
<dbReference type="PANTHER" id="PTHR37323">
    <property type="entry name" value="GCN5-RELATED N-ACETYLTRANSFERASE"/>
    <property type="match status" value="1"/>
</dbReference>
<comment type="function">
    <text evidence="9">Catalyzes the first step in the biosynthesis of ornithine lipids, which are phosphorus-free membrane lipids. Catalyzes the 3-hydroxyacyl-acyl carrier protein-dependent acylation of ornithine to form lyso-ornithine lipid (LOL).</text>
</comment>
<dbReference type="InterPro" id="IPR052351">
    <property type="entry name" value="Ornithine_N-alpha-AT"/>
</dbReference>
<evidence type="ECO:0000256" key="9">
    <source>
        <dbReference type="ARBA" id="ARBA00045724"/>
    </source>
</evidence>
<evidence type="ECO:0000256" key="7">
    <source>
        <dbReference type="ARBA" id="ARBA00039058"/>
    </source>
</evidence>
<organism evidence="11 12">
    <name type="scientific">Hydromonas duriensis</name>
    <dbReference type="NCBI Taxonomy" id="1527608"/>
    <lineage>
        <taxon>Bacteria</taxon>
        <taxon>Pseudomonadati</taxon>
        <taxon>Pseudomonadota</taxon>
        <taxon>Betaproteobacteria</taxon>
        <taxon>Burkholderiales</taxon>
        <taxon>Burkholderiaceae</taxon>
        <taxon>Hydromonas</taxon>
    </lineage>
</organism>
<protein>
    <recommendedName>
        <fullName evidence="8">L-ornithine N(alpha)-acyltransferase</fullName>
        <ecNumber evidence="7">2.3.2.30</ecNumber>
    </recommendedName>
</protein>
<evidence type="ECO:0000256" key="8">
    <source>
        <dbReference type="ARBA" id="ARBA00039866"/>
    </source>
</evidence>
<dbReference type="PANTHER" id="PTHR37323:SF1">
    <property type="entry name" value="L-ORNITHINE N(ALPHA)-ACYLTRANSFERASE"/>
    <property type="match status" value="1"/>
</dbReference>
<dbReference type="AlphaFoldDB" id="A0A4R6YBU1"/>
<evidence type="ECO:0000313" key="11">
    <source>
        <dbReference type="EMBL" id="TDR33113.1"/>
    </source>
</evidence>
<comment type="catalytic activity">
    <reaction evidence="10">
        <text>a (3R)-hydroxyacyl-[ACP] + L-ornithine = a lyso-ornithine lipid + holo-[ACP] + H(+)</text>
        <dbReference type="Rhea" id="RHEA:20633"/>
        <dbReference type="Rhea" id="RHEA-COMP:9685"/>
        <dbReference type="Rhea" id="RHEA-COMP:9945"/>
        <dbReference type="ChEBI" id="CHEBI:15378"/>
        <dbReference type="ChEBI" id="CHEBI:46911"/>
        <dbReference type="ChEBI" id="CHEBI:64479"/>
        <dbReference type="ChEBI" id="CHEBI:78827"/>
        <dbReference type="ChEBI" id="CHEBI:138482"/>
        <dbReference type="EC" id="2.3.2.30"/>
    </reaction>
    <physiologicalReaction direction="left-to-right" evidence="10">
        <dbReference type="Rhea" id="RHEA:20634"/>
    </physiologicalReaction>
</comment>
<evidence type="ECO:0000256" key="3">
    <source>
        <dbReference type="ARBA" id="ARBA00022679"/>
    </source>
</evidence>
<sequence>MLSPLVKTIQSNVDDSPAVTGRHGLAESVTVCWATTQAEVEEVQRLRYQVFADELGVHLSGHKGLDEDKFDPYAEHVYVRDNKTGQVVGTYRALTALGAAQCGWYSDQEFDIRDLLRDSEKMLEVGRACVHKDYRNGTVLMTLWKAILQFAAKNQFELILGCTSVPVASHTPAIADIHQMLIEIEAMSDEYAVSPRNPFTAQMQPEVEQGVKRILPPLFKGYLRLGAKVCGEPTYDPDFQTADYLTVLRLSSVSPRYVKHFDLS</sequence>
<dbReference type="Proteomes" id="UP000294480">
    <property type="component" value="Unassembled WGS sequence"/>
</dbReference>
<dbReference type="SUPFAM" id="SSF55729">
    <property type="entry name" value="Acyl-CoA N-acyltransferases (Nat)"/>
    <property type="match status" value="1"/>
</dbReference>
<evidence type="ECO:0000313" key="12">
    <source>
        <dbReference type="Proteomes" id="UP000294480"/>
    </source>
</evidence>
<evidence type="ECO:0000256" key="10">
    <source>
        <dbReference type="ARBA" id="ARBA00047785"/>
    </source>
</evidence>